<dbReference type="Proteomes" id="UP001178508">
    <property type="component" value="Chromosome 2"/>
</dbReference>
<protein>
    <submittedName>
        <fullName evidence="12">Mucin-2</fullName>
    </submittedName>
</protein>
<dbReference type="GO" id="GO:0003677">
    <property type="term" value="F:DNA binding"/>
    <property type="evidence" value="ECO:0007669"/>
    <property type="project" value="UniProtKB-UniRule"/>
</dbReference>
<feature type="region of interest" description="Disordered" evidence="10">
    <location>
        <begin position="494"/>
        <end position="546"/>
    </location>
</feature>
<dbReference type="CDD" id="cd00086">
    <property type="entry name" value="homeodomain"/>
    <property type="match status" value="1"/>
</dbReference>
<feature type="compositionally biased region" description="Basic and acidic residues" evidence="10">
    <location>
        <begin position="1"/>
        <end position="18"/>
    </location>
</feature>
<comment type="function">
    <text evidence="1">Sequence-specific transcription factor which is part of a developmental regulatory system that provides cells with specific positional identities on the anterior-posterior axis.</text>
</comment>
<evidence type="ECO:0000256" key="2">
    <source>
        <dbReference type="ARBA" id="ARBA00004123"/>
    </source>
</evidence>
<feature type="compositionally biased region" description="Polar residues" evidence="10">
    <location>
        <begin position="137"/>
        <end position="150"/>
    </location>
</feature>
<dbReference type="PROSITE" id="PS50071">
    <property type="entry name" value="HOMEOBOX_2"/>
    <property type="match status" value="1"/>
</dbReference>
<feature type="region of interest" description="Disordered" evidence="10">
    <location>
        <begin position="373"/>
        <end position="400"/>
    </location>
</feature>
<organism evidence="12 13">
    <name type="scientific">Xyrichtys novacula</name>
    <name type="common">Pearly razorfish</name>
    <name type="synonym">Hemipteronotus novacula</name>
    <dbReference type="NCBI Taxonomy" id="13765"/>
    <lineage>
        <taxon>Eukaryota</taxon>
        <taxon>Metazoa</taxon>
        <taxon>Chordata</taxon>
        <taxon>Craniata</taxon>
        <taxon>Vertebrata</taxon>
        <taxon>Euteleostomi</taxon>
        <taxon>Actinopterygii</taxon>
        <taxon>Neopterygii</taxon>
        <taxon>Teleostei</taxon>
        <taxon>Neoteleostei</taxon>
        <taxon>Acanthomorphata</taxon>
        <taxon>Eupercaria</taxon>
        <taxon>Labriformes</taxon>
        <taxon>Labridae</taxon>
        <taxon>Xyrichtys</taxon>
    </lineage>
</organism>
<comment type="similarity">
    <text evidence="8">Belongs to the TALE/TGIF homeobox family.</text>
</comment>
<evidence type="ECO:0000256" key="9">
    <source>
        <dbReference type="PROSITE-ProRule" id="PRU00108"/>
    </source>
</evidence>
<evidence type="ECO:0000256" key="3">
    <source>
        <dbReference type="ARBA" id="ARBA00023015"/>
    </source>
</evidence>
<evidence type="ECO:0000256" key="1">
    <source>
        <dbReference type="ARBA" id="ARBA00003263"/>
    </source>
</evidence>
<keyword evidence="3" id="KW-0805">Transcription regulation</keyword>
<evidence type="ECO:0000313" key="13">
    <source>
        <dbReference type="Proteomes" id="UP001178508"/>
    </source>
</evidence>
<dbReference type="GO" id="GO:0005634">
    <property type="term" value="C:nucleus"/>
    <property type="evidence" value="ECO:0007669"/>
    <property type="project" value="UniProtKB-SubCell"/>
</dbReference>
<keyword evidence="13" id="KW-1185">Reference proteome</keyword>
<evidence type="ECO:0000256" key="8">
    <source>
        <dbReference type="ARBA" id="ARBA00038021"/>
    </source>
</evidence>
<accession>A0AAV1ESF7</accession>
<dbReference type="SUPFAM" id="SSF46689">
    <property type="entry name" value="Homeodomain-like"/>
    <property type="match status" value="1"/>
</dbReference>
<dbReference type="SMART" id="SM00389">
    <property type="entry name" value="HOX"/>
    <property type="match status" value="1"/>
</dbReference>
<keyword evidence="6" id="KW-0804">Transcription</keyword>
<evidence type="ECO:0000256" key="4">
    <source>
        <dbReference type="ARBA" id="ARBA00023125"/>
    </source>
</evidence>
<keyword evidence="5 9" id="KW-0371">Homeobox</keyword>
<feature type="region of interest" description="Disordered" evidence="10">
    <location>
        <begin position="197"/>
        <end position="233"/>
    </location>
</feature>
<evidence type="ECO:0000256" key="7">
    <source>
        <dbReference type="ARBA" id="ARBA00023242"/>
    </source>
</evidence>
<proteinExistence type="inferred from homology"/>
<comment type="subcellular location">
    <subcellularLocation>
        <location evidence="2 9">Nucleus</location>
    </subcellularLocation>
</comment>
<evidence type="ECO:0000259" key="11">
    <source>
        <dbReference type="PROSITE" id="PS50071"/>
    </source>
</evidence>
<evidence type="ECO:0000256" key="6">
    <source>
        <dbReference type="ARBA" id="ARBA00023163"/>
    </source>
</evidence>
<dbReference type="Pfam" id="PF05920">
    <property type="entry name" value="Homeobox_KN"/>
    <property type="match status" value="1"/>
</dbReference>
<dbReference type="EMBL" id="OY660865">
    <property type="protein sequence ID" value="CAJ1051584.1"/>
    <property type="molecule type" value="Genomic_DNA"/>
</dbReference>
<evidence type="ECO:0000313" key="12">
    <source>
        <dbReference type="EMBL" id="CAJ1051584.1"/>
    </source>
</evidence>
<keyword evidence="4 9" id="KW-0238">DNA-binding</keyword>
<dbReference type="InterPro" id="IPR008422">
    <property type="entry name" value="KN_HD"/>
</dbReference>
<feature type="domain" description="Homeobox" evidence="11">
    <location>
        <begin position="39"/>
        <end position="102"/>
    </location>
</feature>
<feature type="region of interest" description="Disordered" evidence="10">
    <location>
        <begin position="251"/>
        <end position="284"/>
    </location>
</feature>
<dbReference type="FunFam" id="1.10.10.60:FF:000059">
    <property type="entry name" value="TGFB-induced factor homeobox 1"/>
    <property type="match status" value="1"/>
</dbReference>
<feature type="compositionally biased region" description="Polar residues" evidence="10">
    <location>
        <begin position="373"/>
        <end position="389"/>
    </location>
</feature>
<evidence type="ECO:0000256" key="10">
    <source>
        <dbReference type="SAM" id="MobiDB-lite"/>
    </source>
</evidence>
<feature type="compositionally biased region" description="Low complexity" evidence="10">
    <location>
        <begin position="204"/>
        <end position="217"/>
    </location>
</feature>
<reference evidence="12" key="1">
    <citation type="submission" date="2023-08" db="EMBL/GenBank/DDBJ databases">
        <authorList>
            <person name="Alioto T."/>
            <person name="Alioto T."/>
            <person name="Gomez Garrido J."/>
        </authorList>
    </citation>
    <scope>NUCLEOTIDE SEQUENCE</scope>
</reference>
<dbReference type="Gene3D" id="1.10.10.60">
    <property type="entry name" value="Homeodomain-like"/>
    <property type="match status" value="1"/>
</dbReference>
<keyword evidence="7 9" id="KW-0539">Nucleus</keyword>
<gene>
    <name evidence="12" type="ORF">XNOV1_A012909</name>
</gene>
<feature type="compositionally biased region" description="Low complexity" evidence="10">
    <location>
        <begin position="525"/>
        <end position="542"/>
    </location>
</feature>
<dbReference type="GO" id="GO:0006355">
    <property type="term" value="P:regulation of DNA-templated transcription"/>
    <property type="evidence" value="ECO:0007669"/>
    <property type="project" value="InterPro"/>
</dbReference>
<name>A0AAV1ESF7_XYRNO</name>
<dbReference type="PANTHER" id="PTHR11850">
    <property type="entry name" value="HOMEOBOX PROTEIN TRANSCRIPTION FACTORS"/>
    <property type="match status" value="1"/>
</dbReference>
<feature type="region of interest" description="Disordered" evidence="10">
    <location>
        <begin position="1"/>
        <end position="43"/>
    </location>
</feature>
<dbReference type="InterPro" id="IPR050224">
    <property type="entry name" value="TALE_homeobox"/>
</dbReference>
<dbReference type="InterPro" id="IPR001356">
    <property type="entry name" value="HD"/>
</dbReference>
<dbReference type="InterPro" id="IPR009057">
    <property type="entry name" value="Homeodomain-like_sf"/>
</dbReference>
<dbReference type="AlphaFoldDB" id="A0AAV1ESF7"/>
<feature type="region of interest" description="Disordered" evidence="10">
    <location>
        <begin position="106"/>
        <end position="152"/>
    </location>
</feature>
<evidence type="ECO:0000256" key="5">
    <source>
        <dbReference type="ARBA" id="ARBA00023155"/>
    </source>
</evidence>
<sequence>MKAFKRALEEEHRPEQEHSSAVSDSDDGSPLDLSGRGLCGKRRRRGNLPKEAVQILRSWLYEHRFNAYPSEQEKLSLSGQTNLSVLQICNWFINARRRLLPDLLRKDGKDPTKFTISRKVGGKNEGPSPNAGGASSPERNSPTSSIQQRPSVIRSAPTLDLSLLGNTATAILTGAGYPGKDGSVQALMKLDTQSLLREAEEQQASHTSTTTAASPTSGLFNTPPPTPPELFPTQDFSDLRLLVDAALQRAAEQENQNKPAKTGSVEACSSDLGPTPPPEDTQQVMDPSRVQSLMEKAMATPATSVTLIKDPVPLSLAASVPAPAPVLVSAPRQSVLPVNKIIWSPLEKDSARSSSPNQPLLIPVPVSASVLVQPSSQKPATSPVISQTAPSTSTPSPTPLPLICPASASVPATSPVTVPSTVFLPAQQSSPSVTAPNQASIQSVELVTSAPRGVPLYLPFHKSPLIPVSVPYTSPVPTPASSQTPVQTSALFSAQAPTTVSSPTPTVTPPLGLASHKTLHPLAPATSSTATTSSSSSSSSTTQRNSAIVPGVWSMVHSETRQPSSLQVVKAPLSKVWGPQHSLHTVSETVN</sequence>
<feature type="DNA-binding region" description="Homeobox" evidence="9">
    <location>
        <begin position="41"/>
        <end position="103"/>
    </location>
</feature>